<gene>
    <name evidence="1" type="ORF">DUI87_16519</name>
</gene>
<evidence type="ECO:0000313" key="1">
    <source>
        <dbReference type="EMBL" id="RMC07065.1"/>
    </source>
</evidence>
<comment type="caution">
    <text evidence="1">The sequence shown here is derived from an EMBL/GenBank/DDBJ whole genome shotgun (WGS) entry which is preliminary data.</text>
</comment>
<evidence type="ECO:0000313" key="2">
    <source>
        <dbReference type="Proteomes" id="UP000269221"/>
    </source>
</evidence>
<protein>
    <submittedName>
        <fullName evidence="1">Uncharacterized protein</fullName>
    </submittedName>
</protein>
<proteinExistence type="predicted"/>
<sequence>MLCLVHPRTRLALLTVPLAISQDPKASSSSSALHSPVCLYIQDCPIDKTPGRCSQCIDMYYQKLVVALSMIITIISVHEPGNGIPGIPGLAIQSPYQGPRWVKVHCPENVYTKVCNDDDDGEDDSDKDAIIEIFPISSGENSKRSLH</sequence>
<reference evidence="1 2" key="1">
    <citation type="submission" date="2018-07" db="EMBL/GenBank/DDBJ databases">
        <title>A high quality draft genome assembly of the barn swallow (H. rustica rustica).</title>
        <authorList>
            <person name="Formenti G."/>
            <person name="Chiara M."/>
            <person name="Poveda L."/>
            <person name="Francoijs K.-J."/>
            <person name="Bonisoli-Alquati A."/>
            <person name="Canova L."/>
            <person name="Gianfranceschi L."/>
            <person name="Horner D.S."/>
            <person name="Saino N."/>
        </authorList>
    </citation>
    <scope>NUCLEOTIDE SEQUENCE [LARGE SCALE GENOMIC DNA]</scope>
    <source>
        <strain evidence="1">Chelidonia</strain>
        <tissue evidence="1">Blood</tissue>
    </source>
</reference>
<accession>A0A3M0K1H1</accession>
<dbReference type="AlphaFoldDB" id="A0A3M0K1H1"/>
<dbReference type="EMBL" id="QRBI01000120">
    <property type="protein sequence ID" value="RMC07065.1"/>
    <property type="molecule type" value="Genomic_DNA"/>
</dbReference>
<dbReference type="Proteomes" id="UP000269221">
    <property type="component" value="Unassembled WGS sequence"/>
</dbReference>
<organism evidence="1 2">
    <name type="scientific">Hirundo rustica rustica</name>
    <dbReference type="NCBI Taxonomy" id="333673"/>
    <lineage>
        <taxon>Eukaryota</taxon>
        <taxon>Metazoa</taxon>
        <taxon>Chordata</taxon>
        <taxon>Craniata</taxon>
        <taxon>Vertebrata</taxon>
        <taxon>Euteleostomi</taxon>
        <taxon>Archelosauria</taxon>
        <taxon>Archosauria</taxon>
        <taxon>Dinosauria</taxon>
        <taxon>Saurischia</taxon>
        <taxon>Theropoda</taxon>
        <taxon>Coelurosauria</taxon>
        <taxon>Aves</taxon>
        <taxon>Neognathae</taxon>
        <taxon>Neoaves</taxon>
        <taxon>Telluraves</taxon>
        <taxon>Australaves</taxon>
        <taxon>Passeriformes</taxon>
        <taxon>Sylvioidea</taxon>
        <taxon>Hirundinidae</taxon>
        <taxon>Hirundo</taxon>
    </lineage>
</organism>
<keyword evidence="2" id="KW-1185">Reference proteome</keyword>
<name>A0A3M0K1H1_HIRRU</name>